<evidence type="ECO:0000256" key="1">
    <source>
        <dbReference type="SAM" id="MobiDB-lite"/>
    </source>
</evidence>
<name>A0ABM7NSY0_9VIRU</name>
<dbReference type="Proteomes" id="UP001321479">
    <property type="component" value="Segment"/>
</dbReference>
<organism evidence="2 3">
    <name type="scientific">Cotonvirus japonicus</name>
    <dbReference type="NCBI Taxonomy" id="2811091"/>
    <lineage>
        <taxon>Viruses</taxon>
        <taxon>Varidnaviria</taxon>
        <taxon>Bamfordvirae</taxon>
        <taxon>Nucleocytoviricota</taxon>
        <taxon>Megaviricetes</taxon>
        <taxon>Imitervirales</taxon>
        <taxon>Mimiviridae</taxon>
        <taxon>Megamimivirinae</taxon>
        <taxon>Cotonvirus</taxon>
        <taxon>Cotonvirus japonicum</taxon>
    </lineage>
</organism>
<sequence>MSKINRIKNLNLGSRDTKMRVLKYLYSTGINMNIKHNFIAGENDLNAIRDNDYVICPRFSGTRSWIIFFKGDDDVYYAVNFPKHGYKKREEINIFPVNVSVSEKFYNGTIMEGIYFKMDKKRYLIVDELYMLKGHNQLLKSKTDRLDLLTRKFKKSVMVNPTYSMLVSQYFHIDKQNIKELYDKIKSDISIQEIIFYPNTYGKKIYSYTIIDHDLIDNVIKVSQLFLEKTSSPDVYNIYYINSDKKIDVAYIPDMETSKKCKQWFKETREKKLLVKCKKDMINKKWIPVELIEQDLLDNSDSENSDLENSDSENLNSDLENLNSDSENSE</sequence>
<feature type="compositionally biased region" description="Low complexity" evidence="1">
    <location>
        <begin position="312"/>
        <end position="330"/>
    </location>
</feature>
<evidence type="ECO:0000313" key="3">
    <source>
        <dbReference type="Proteomes" id="UP001321479"/>
    </source>
</evidence>
<proteinExistence type="predicted"/>
<dbReference type="Gene3D" id="3.30.470.30">
    <property type="entry name" value="DNA ligase/mRNA capping enzyme"/>
    <property type="match status" value="1"/>
</dbReference>
<reference evidence="2 3" key="1">
    <citation type="submission" date="2021-02" db="EMBL/GenBank/DDBJ databases">
        <title>Cotonvirus japonicus, which uses Golgi apparatus of host cells for its virion factory, phylogenetically links tailed tupanvirus and icosahedral mimivirus.</title>
        <authorList>
            <person name="Takahashi H."/>
            <person name="Fukaya S."/>
            <person name="Song C."/>
            <person name="Murata K."/>
            <person name="Takemura M."/>
        </authorList>
    </citation>
    <scope>NUCLEOTIDE SEQUENCE [LARGE SCALE GENOMIC DNA]</scope>
</reference>
<dbReference type="EMBL" id="AP024483">
    <property type="protein sequence ID" value="BCS83284.1"/>
    <property type="molecule type" value="Genomic_DNA"/>
</dbReference>
<feature type="compositionally biased region" description="Acidic residues" evidence="1">
    <location>
        <begin position="298"/>
        <end position="311"/>
    </location>
</feature>
<dbReference type="RefSeq" id="YP_010841892.1">
    <property type="nucleotide sequence ID" value="NC_079139.1"/>
</dbReference>
<accession>A0ABM7NSY0</accession>
<protein>
    <submittedName>
        <fullName evidence="2">mRNA-capping enzyme</fullName>
    </submittedName>
</protein>
<keyword evidence="3" id="KW-1185">Reference proteome</keyword>
<feature type="region of interest" description="Disordered" evidence="1">
    <location>
        <begin position="298"/>
        <end position="330"/>
    </location>
</feature>
<evidence type="ECO:0000313" key="2">
    <source>
        <dbReference type="EMBL" id="BCS83284.1"/>
    </source>
</evidence>
<dbReference type="GeneID" id="80558489"/>